<evidence type="ECO:0000313" key="1">
    <source>
        <dbReference type="EMBL" id="GBP28026.1"/>
    </source>
</evidence>
<organism evidence="1 2">
    <name type="scientific">Eumeta variegata</name>
    <name type="common">Bagworm moth</name>
    <name type="synonym">Eumeta japonica</name>
    <dbReference type="NCBI Taxonomy" id="151549"/>
    <lineage>
        <taxon>Eukaryota</taxon>
        <taxon>Metazoa</taxon>
        <taxon>Ecdysozoa</taxon>
        <taxon>Arthropoda</taxon>
        <taxon>Hexapoda</taxon>
        <taxon>Insecta</taxon>
        <taxon>Pterygota</taxon>
        <taxon>Neoptera</taxon>
        <taxon>Endopterygota</taxon>
        <taxon>Lepidoptera</taxon>
        <taxon>Glossata</taxon>
        <taxon>Ditrysia</taxon>
        <taxon>Tineoidea</taxon>
        <taxon>Psychidae</taxon>
        <taxon>Oiketicinae</taxon>
        <taxon>Eumeta</taxon>
    </lineage>
</organism>
<reference evidence="1 2" key="1">
    <citation type="journal article" date="2019" name="Commun. Biol.">
        <title>The bagworm genome reveals a unique fibroin gene that provides high tensile strength.</title>
        <authorList>
            <person name="Kono N."/>
            <person name="Nakamura H."/>
            <person name="Ohtoshi R."/>
            <person name="Tomita M."/>
            <person name="Numata K."/>
            <person name="Arakawa K."/>
        </authorList>
    </citation>
    <scope>NUCLEOTIDE SEQUENCE [LARGE SCALE GENOMIC DNA]</scope>
</reference>
<dbReference type="AlphaFoldDB" id="A0A4C1UPX9"/>
<comment type="caution">
    <text evidence="1">The sequence shown here is derived from an EMBL/GenBank/DDBJ whole genome shotgun (WGS) entry which is preliminary data.</text>
</comment>
<protein>
    <submittedName>
        <fullName evidence="1">Uncharacterized protein</fullName>
    </submittedName>
</protein>
<accession>A0A4C1UPX9</accession>
<gene>
    <name evidence="1" type="ORF">EVAR_83657_1</name>
</gene>
<evidence type="ECO:0000313" key="2">
    <source>
        <dbReference type="Proteomes" id="UP000299102"/>
    </source>
</evidence>
<name>A0A4C1UPX9_EUMVA</name>
<keyword evidence="2" id="KW-1185">Reference proteome</keyword>
<dbReference type="Proteomes" id="UP000299102">
    <property type="component" value="Unassembled WGS sequence"/>
</dbReference>
<dbReference type="EMBL" id="BGZK01000201">
    <property type="protein sequence ID" value="GBP28026.1"/>
    <property type="molecule type" value="Genomic_DNA"/>
</dbReference>
<proteinExistence type="predicted"/>
<sequence>MTRNNSAVTRTPAGAALLRAWAARPHLLYIQWRVGRARAARAARGAGRPRADAPPACACGVESRPTTRSFTRGAALSGLLKRLVYN</sequence>